<keyword evidence="3" id="KW-0813">Transport</keyword>
<dbReference type="GO" id="GO:0016887">
    <property type="term" value="F:ATP hydrolysis activity"/>
    <property type="evidence" value="ECO:0007669"/>
    <property type="project" value="InterPro"/>
</dbReference>
<dbReference type="CDD" id="cd03215">
    <property type="entry name" value="ABC_Carb_Monos_II"/>
    <property type="match status" value="1"/>
</dbReference>
<keyword evidence="12" id="KW-0378">Hydrolase</keyword>
<evidence type="ECO:0000256" key="6">
    <source>
        <dbReference type="ARBA" id="ARBA00022737"/>
    </source>
</evidence>
<keyword evidence="13" id="KW-1185">Reference proteome</keyword>
<accession>A0A0M6YAB8</accession>
<dbReference type="EMBL" id="CXST01000004">
    <property type="protein sequence ID" value="CTQ46628.1"/>
    <property type="molecule type" value="Genomic_DNA"/>
</dbReference>
<dbReference type="PANTHER" id="PTHR43790:SF3">
    <property type="entry name" value="D-ALLOSE IMPORT ATP-BINDING PROTEIN ALSA-RELATED"/>
    <property type="match status" value="1"/>
</dbReference>
<evidence type="ECO:0000256" key="1">
    <source>
        <dbReference type="ARBA" id="ARBA00004202"/>
    </source>
</evidence>
<evidence type="ECO:0000313" key="12">
    <source>
        <dbReference type="EMBL" id="CTQ46628.1"/>
    </source>
</evidence>
<feature type="domain" description="ABC transporter" evidence="11">
    <location>
        <begin position="10"/>
        <end position="246"/>
    </location>
</feature>
<dbReference type="PANTHER" id="PTHR43790">
    <property type="entry name" value="CARBOHYDRATE TRANSPORT ATP-BINDING PROTEIN MG119-RELATED"/>
    <property type="match status" value="1"/>
</dbReference>
<keyword evidence="7" id="KW-0547">Nucleotide-binding</keyword>
<comment type="similarity">
    <text evidence="2">Belongs to the ABC transporter superfamily.</text>
</comment>
<evidence type="ECO:0000259" key="11">
    <source>
        <dbReference type="PROSITE" id="PS50893"/>
    </source>
</evidence>
<name>A0A0M6YAB8_9HYPH</name>
<evidence type="ECO:0000256" key="2">
    <source>
        <dbReference type="ARBA" id="ARBA00005417"/>
    </source>
</evidence>
<feature type="domain" description="ABC transporter" evidence="11">
    <location>
        <begin position="263"/>
        <end position="505"/>
    </location>
</feature>
<evidence type="ECO:0000256" key="10">
    <source>
        <dbReference type="ARBA" id="ARBA00023136"/>
    </source>
</evidence>
<dbReference type="Pfam" id="PF00005">
    <property type="entry name" value="ABC_tran"/>
    <property type="match status" value="2"/>
</dbReference>
<evidence type="ECO:0000256" key="8">
    <source>
        <dbReference type="ARBA" id="ARBA00022840"/>
    </source>
</evidence>
<keyword evidence="9" id="KW-1278">Translocase</keyword>
<dbReference type="AlphaFoldDB" id="A0A0M6YAB8"/>
<dbReference type="InterPro" id="IPR050107">
    <property type="entry name" value="ABC_carbohydrate_import_ATPase"/>
</dbReference>
<evidence type="ECO:0000256" key="5">
    <source>
        <dbReference type="ARBA" id="ARBA00022597"/>
    </source>
</evidence>
<dbReference type="Gene3D" id="3.40.50.300">
    <property type="entry name" value="P-loop containing nucleotide triphosphate hydrolases"/>
    <property type="match status" value="2"/>
</dbReference>
<evidence type="ECO:0000256" key="3">
    <source>
        <dbReference type="ARBA" id="ARBA00022448"/>
    </source>
</evidence>
<comment type="subcellular location">
    <subcellularLocation>
        <location evidence="1">Cell membrane</location>
        <topology evidence="1">Peripheral membrane protein</topology>
    </subcellularLocation>
</comment>
<dbReference type="SMART" id="SM00382">
    <property type="entry name" value="AAA"/>
    <property type="match status" value="2"/>
</dbReference>
<evidence type="ECO:0000313" key="13">
    <source>
        <dbReference type="Proteomes" id="UP000048926"/>
    </source>
</evidence>
<proteinExistence type="inferred from homology"/>
<dbReference type="CDD" id="cd03216">
    <property type="entry name" value="ABC_Carb_Monos_I"/>
    <property type="match status" value="1"/>
</dbReference>
<dbReference type="SUPFAM" id="SSF52540">
    <property type="entry name" value="P-loop containing nucleoside triphosphate hydrolases"/>
    <property type="match status" value="2"/>
</dbReference>
<dbReference type="InterPro" id="IPR003593">
    <property type="entry name" value="AAA+_ATPase"/>
</dbReference>
<dbReference type="PROSITE" id="PS00211">
    <property type="entry name" value="ABC_TRANSPORTER_1"/>
    <property type="match status" value="1"/>
</dbReference>
<keyword evidence="4" id="KW-1003">Cell membrane</keyword>
<dbReference type="PROSITE" id="PS50893">
    <property type="entry name" value="ABC_TRANSPORTER_2"/>
    <property type="match status" value="2"/>
</dbReference>
<dbReference type="InterPro" id="IPR027417">
    <property type="entry name" value="P-loop_NTPase"/>
</dbReference>
<reference evidence="13" key="1">
    <citation type="submission" date="2015-07" db="EMBL/GenBank/DDBJ databases">
        <authorList>
            <person name="Rodrigo-Torres Lidia"/>
            <person name="Arahal R.David."/>
        </authorList>
    </citation>
    <scope>NUCLEOTIDE SEQUENCE [LARGE SCALE GENOMIC DNA]</scope>
    <source>
        <strain evidence="13">CECT 4801</strain>
    </source>
</reference>
<keyword evidence="6" id="KW-0677">Repeat</keyword>
<dbReference type="GO" id="GO:0005886">
    <property type="term" value="C:plasma membrane"/>
    <property type="evidence" value="ECO:0007669"/>
    <property type="project" value="UniProtKB-SubCell"/>
</dbReference>
<keyword evidence="8 12" id="KW-0067">ATP-binding</keyword>
<evidence type="ECO:0000256" key="7">
    <source>
        <dbReference type="ARBA" id="ARBA00022741"/>
    </source>
</evidence>
<organism evidence="12 13">
    <name type="scientific">Roseibium aggregatum</name>
    <dbReference type="NCBI Taxonomy" id="187304"/>
    <lineage>
        <taxon>Bacteria</taxon>
        <taxon>Pseudomonadati</taxon>
        <taxon>Pseudomonadota</taxon>
        <taxon>Alphaproteobacteria</taxon>
        <taxon>Hyphomicrobiales</taxon>
        <taxon>Stappiaceae</taxon>
        <taxon>Roseibium</taxon>
    </lineage>
</organism>
<dbReference type="GO" id="GO:0005524">
    <property type="term" value="F:ATP binding"/>
    <property type="evidence" value="ECO:0007669"/>
    <property type="project" value="UniProtKB-KW"/>
</dbReference>
<sequence>MTEAKHQIGLSVRAANKVYPGTHALKDVDFDVRLGAVNVLVGENGAGKSTLMKVIAGVEQLTSGDILMGEKKVSFPDTRTAAAHGIGIVFQELNLFPNMSVADNIFIAREKTRAGVDIAASDQRSEAAALMQRLEHDISPDAMVSDLRIGEQQIVEIAKALAQDARILIMDEPTSALSAAEVEILFRVIADLKKRGVGIVYISHRLEELIRIGDYITVLRDGARTGARSMDGVDVPWIVQNMIGAASKDFAKTVDHDFGDEVFRCENISLMGRTGKFVVDDVSLSLRAGEIVGIYGLMGAGRSELFECIMAQHPHCTGDFYVEGRHLNEPDVAGRIGRGLALIPEDRKSEGLIQILPIRENMSLSSLGRFVKGIHLSLKAERETVKRFVKDLAIKIASMENPVSSLSGGNQQKVVIGKALMTSPKVLLMDEPSRGIDIGAKAEVFRTMRRLAAEGLGILFVTSDLEEVMSLSDRIIVMSNGNITGEFEGADVREEQIIAASAIGHAPASEARHFIGSSNG</sequence>
<dbReference type="OrthoDB" id="9805029at2"/>
<dbReference type="InterPro" id="IPR003439">
    <property type="entry name" value="ABC_transporter-like_ATP-bd"/>
</dbReference>
<dbReference type="RefSeq" id="WP_055660603.1">
    <property type="nucleotide sequence ID" value="NZ_CXST01000004.1"/>
</dbReference>
<dbReference type="InterPro" id="IPR017871">
    <property type="entry name" value="ABC_transporter-like_CS"/>
</dbReference>
<gene>
    <name evidence="12" type="primary">rbsA_11</name>
    <name evidence="12" type="ORF">LAL4801_05087</name>
</gene>
<dbReference type="EC" id="3.6.3.17" evidence="12"/>
<protein>
    <submittedName>
        <fullName evidence="12">Ribose import ATP-binding protein RbsA</fullName>
        <ecNumber evidence="12">3.6.3.17</ecNumber>
    </submittedName>
</protein>
<evidence type="ECO:0000256" key="4">
    <source>
        <dbReference type="ARBA" id="ARBA00022475"/>
    </source>
</evidence>
<evidence type="ECO:0000256" key="9">
    <source>
        <dbReference type="ARBA" id="ARBA00022967"/>
    </source>
</evidence>
<keyword evidence="10" id="KW-0472">Membrane</keyword>
<dbReference type="FunFam" id="3.40.50.300:FF:000127">
    <property type="entry name" value="Ribose import ATP-binding protein RbsA"/>
    <property type="match status" value="1"/>
</dbReference>
<dbReference type="Proteomes" id="UP000048926">
    <property type="component" value="Unassembled WGS sequence"/>
</dbReference>
<keyword evidence="5" id="KW-0762">Sugar transport</keyword>